<dbReference type="SUPFAM" id="SSF50037">
    <property type="entry name" value="C-terminal domain of transcriptional repressors"/>
    <property type="match status" value="1"/>
</dbReference>
<dbReference type="Proteomes" id="UP001064879">
    <property type="component" value="Chromosome"/>
</dbReference>
<dbReference type="Gene3D" id="1.10.10.10">
    <property type="entry name" value="Winged helix-like DNA-binding domain superfamily/Winged helix DNA-binding domain"/>
    <property type="match status" value="1"/>
</dbReference>
<dbReference type="Pfam" id="PF04023">
    <property type="entry name" value="FeoA"/>
    <property type="match status" value="1"/>
</dbReference>
<organism evidence="14 15">
    <name type="scientific">Brevibacterium spongiae</name>
    <dbReference type="NCBI Taxonomy" id="2909672"/>
    <lineage>
        <taxon>Bacteria</taxon>
        <taxon>Bacillati</taxon>
        <taxon>Actinomycetota</taxon>
        <taxon>Actinomycetes</taxon>
        <taxon>Micrococcales</taxon>
        <taxon>Brevibacteriaceae</taxon>
        <taxon>Brevibacterium</taxon>
    </lineage>
</organism>
<evidence type="ECO:0000313" key="14">
    <source>
        <dbReference type="EMBL" id="UVI36484.1"/>
    </source>
</evidence>
<keyword evidence="5" id="KW-0678">Repressor</keyword>
<keyword evidence="15" id="KW-1185">Reference proteome</keyword>
<keyword evidence="11" id="KW-0464">Manganese</keyword>
<dbReference type="InterPro" id="IPR036421">
    <property type="entry name" value="Fe_dep_repressor_sf"/>
</dbReference>
<sequence>MRAGEVSEVSQDYLKAIWSAQEWGGDPMTATELAKRFGTTKANVTEVLKRLDELDLITRVPYRPPVLTEQGKTIALSMVRRHRLIETFLVESLGYGWDEVHDEAEILEHAASDRLIDRIDAFLGRPNADPHGDPIPQADGSVDSFASPLLLAEAAPGTYAVLRVSDADPQVLGRLAEVGVLPEAALDVIDSTDDEVTVDIEGQRETIPLALAVAVYLRTTVTTSD</sequence>
<dbReference type="InterPro" id="IPR001367">
    <property type="entry name" value="Fe_dep_repressor"/>
</dbReference>
<keyword evidence="9" id="KW-0010">Activator</keyword>
<evidence type="ECO:0000256" key="5">
    <source>
        <dbReference type="ARBA" id="ARBA00022491"/>
    </source>
</evidence>
<dbReference type="Pfam" id="PF01325">
    <property type="entry name" value="Fe_dep_repress"/>
    <property type="match status" value="1"/>
</dbReference>
<evidence type="ECO:0000256" key="8">
    <source>
        <dbReference type="ARBA" id="ARBA00023125"/>
    </source>
</evidence>
<dbReference type="InterPro" id="IPR036388">
    <property type="entry name" value="WH-like_DNA-bd_sf"/>
</dbReference>
<dbReference type="RefSeq" id="WP_265419055.1">
    <property type="nucleotide sequence ID" value="NZ_CP093443.1"/>
</dbReference>
<accession>A0ABY5SUU7</accession>
<dbReference type="Gene3D" id="1.10.60.10">
    <property type="entry name" value="Iron dependent repressor, metal binding and dimerisation domain"/>
    <property type="match status" value="1"/>
</dbReference>
<evidence type="ECO:0000256" key="1">
    <source>
        <dbReference type="ARBA" id="ARBA00004496"/>
    </source>
</evidence>
<dbReference type="SMART" id="SM00899">
    <property type="entry name" value="FeoA"/>
    <property type="match status" value="1"/>
</dbReference>
<evidence type="ECO:0000259" key="13">
    <source>
        <dbReference type="PROSITE" id="PS50944"/>
    </source>
</evidence>
<dbReference type="InterPro" id="IPR022689">
    <property type="entry name" value="Iron_dep_repressor"/>
</dbReference>
<keyword evidence="7" id="KW-0805">Transcription regulation</keyword>
<evidence type="ECO:0000256" key="9">
    <source>
        <dbReference type="ARBA" id="ARBA00023159"/>
    </source>
</evidence>
<keyword evidence="4" id="KW-0963">Cytoplasm</keyword>
<dbReference type="PROSITE" id="PS50944">
    <property type="entry name" value="HTH_DTXR"/>
    <property type="match status" value="1"/>
</dbReference>
<evidence type="ECO:0000256" key="2">
    <source>
        <dbReference type="ARBA" id="ARBA00007871"/>
    </source>
</evidence>
<dbReference type="SMART" id="SM00529">
    <property type="entry name" value="HTH_DTXR"/>
    <property type="match status" value="1"/>
</dbReference>
<dbReference type="InterPro" id="IPR050536">
    <property type="entry name" value="DtxR_MntR_Metal-Reg"/>
</dbReference>
<feature type="domain" description="HTH dtxR-type" evidence="13">
    <location>
        <begin position="6"/>
        <end position="68"/>
    </location>
</feature>
<evidence type="ECO:0000256" key="11">
    <source>
        <dbReference type="ARBA" id="ARBA00023211"/>
    </source>
</evidence>
<evidence type="ECO:0000256" key="6">
    <source>
        <dbReference type="ARBA" id="ARBA00023004"/>
    </source>
</evidence>
<evidence type="ECO:0000256" key="4">
    <source>
        <dbReference type="ARBA" id="ARBA00022490"/>
    </source>
</evidence>
<dbReference type="InterPro" id="IPR008988">
    <property type="entry name" value="Transcriptional_repressor_C"/>
</dbReference>
<evidence type="ECO:0000256" key="12">
    <source>
        <dbReference type="ARBA" id="ARBA00032593"/>
    </source>
</evidence>
<keyword evidence="10" id="KW-0804">Transcription</keyword>
<evidence type="ECO:0000313" key="15">
    <source>
        <dbReference type="Proteomes" id="UP001064879"/>
    </source>
</evidence>
<dbReference type="SUPFAM" id="SSF46785">
    <property type="entry name" value="Winged helix' DNA-binding domain"/>
    <property type="match status" value="1"/>
</dbReference>
<evidence type="ECO:0000256" key="10">
    <source>
        <dbReference type="ARBA" id="ARBA00023163"/>
    </source>
</evidence>
<proteinExistence type="inferred from homology"/>
<dbReference type="Pfam" id="PF02742">
    <property type="entry name" value="Fe_dep_repr_C"/>
    <property type="match status" value="1"/>
</dbReference>
<evidence type="ECO:0000256" key="7">
    <source>
        <dbReference type="ARBA" id="ARBA00023015"/>
    </source>
</evidence>
<dbReference type="InterPro" id="IPR038157">
    <property type="entry name" value="FeoA_core_dom"/>
</dbReference>
<dbReference type="InterPro" id="IPR022687">
    <property type="entry name" value="HTH_DTXR"/>
</dbReference>
<reference evidence="14" key="1">
    <citation type="submission" date="2022-03" db="EMBL/GenBank/DDBJ databases">
        <title>Brevibacterium spongiae sp. nov., isolated from marine sponge.</title>
        <authorList>
            <person name="Li Z."/>
            <person name="Zhang M."/>
        </authorList>
    </citation>
    <scope>NUCLEOTIDE SEQUENCE</scope>
    <source>
        <strain evidence="14">WHS-Z9</strain>
    </source>
</reference>
<comment type="subunit">
    <text evidence="3">Homodimer.</text>
</comment>
<evidence type="ECO:0000256" key="3">
    <source>
        <dbReference type="ARBA" id="ARBA00011738"/>
    </source>
</evidence>
<keyword evidence="6" id="KW-0408">Iron</keyword>
<dbReference type="PANTHER" id="PTHR33238:SF11">
    <property type="entry name" value="TRANSCRIPTIONAL REGULATOR MNTR"/>
    <property type="match status" value="1"/>
</dbReference>
<dbReference type="SUPFAM" id="SSF47979">
    <property type="entry name" value="Iron-dependent repressor protein, dimerization domain"/>
    <property type="match status" value="1"/>
</dbReference>
<dbReference type="InterPro" id="IPR007167">
    <property type="entry name" value="Fe-transptr_FeoA-like"/>
</dbReference>
<dbReference type="PANTHER" id="PTHR33238">
    <property type="entry name" value="IRON (METAL) DEPENDENT REPRESSOR, DTXR FAMILY"/>
    <property type="match status" value="1"/>
</dbReference>
<gene>
    <name evidence="14" type="ORF">L1F31_02120</name>
</gene>
<dbReference type="InterPro" id="IPR036390">
    <property type="entry name" value="WH_DNA-bd_sf"/>
</dbReference>
<dbReference type="Gene3D" id="2.30.30.90">
    <property type="match status" value="1"/>
</dbReference>
<dbReference type="EMBL" id="CP093443">
    <property type="protein sequence ID" value="UVI36484.1"/>
    <property type="molecule type" value="Genomic_DNA"/>
</dbReference>
<comment type="subcellular location">
    <subcellularLocation>
        <location evidence="1">Cytoplasm</location>
    </subcellularLocation>
</comment>
<comment type="similarity">
    <text evidence="2">Belongs to the DtxR/MntR family.</text>
</comment>
<protein>
    <recommendedName>
        <fullName evidence="12">Manganese transport regulator</fullName>
    </recommendedName>
</protein>
<keyword evidence="8" id="KW-0238">DNA-binding</keyword>
<name>A0ABY5SUU7_9MICO</name>